<accession>A0A0A9VW29</accession>
<proteinExistence type="predicted"/>
<reference evidence="2" key="2">
    <citation type="submission" date="2014-07" db="EMBL/GenBank/DDBJ databases">
        <authorList>
            <person name="Hull J."/>
        </authorList>
    </citation>
    <scope>NUCLEOTIDE SEQUENCE</scope>
</reference>
<dbReference type="InterPro" id="IPR036514">
    <property type="entry name" value="SGNH_hydro_sf"/>
</dbReference>
<evidence type="ECO:0000313" key="2">
    <source>
        <dbReference type="EMBL" id="JAF99898.1"/>
    </source>
</evidence>
<dbReference type="AlphaFoldDB" id="A0A0A9VW29"/>
<dbReference type="EMBL" id="GBHO01043705">
    <property type="protein sequence ID" value="JAF99898.1"/>
    <property type="molecule type" value="Transcribed_RNA"/>
</dbReference>
<protein>
    <submittedName>
        <fullName evidence="2">Syntaxin-binding protein 4</fullName>
    </submittedName>
</protein>
<evidence type="ECO:0000256" key="1">
    <source>
        <dbReference type="SAM" id="Coils"/>
    </source>
</evidence>
<organism evidence="2">
    <name type="scientific">Lygus hesperus</name>
    <name type="common">Western plant bug</name>
    <dbReference type="NCBI Taxonomy" id="30085"/>
    <lineage>
        <taxon>Eukaryota</taxon>
        <taxon>Metazoa</taxon>
        <taxon>Ecdysozoa</taxon>
        <taxon>Arthropoda</taxon>
        <taxon>Hexapoda</taxon>
        <taxon>Insecta</taxon>
        <taxon>Pterygota</taxon>
        <taxon>Neoptera</taxon>
        <taxon>Paraneoptera</taxon>
        <taxon>Hemiptera</taxon>
        <taxon>Heteroptera</taxon>
        <taxon>Panheteroptera</taxon>
        <taxon>Cimicomorpha</taxon>
        <taxon>Miridae</taxon>
        <taxon>Mirini</taxon>
        <taxon>Lygus</taxon>
    </lineage>
</organism>
<gene>
    <name evidence="2" type="primary">STXBP4_0</name>
    <name evidence="2" type="ORF">CM83_101698</name>
</gene>
<dbReference type="SUPFAM" id="SSF52266">
    <property type="entry name" value="SGNH hydrolase"/>
    <property type="match status" value="1"/>
</dbReference>
<reference evidence="2" key="1">
    <citation type="journal article" date="2014" name="PLoS ONE">
        <title>Transcriptome-Based Identification of ABC Transporters in the Western Tarnished Plant Bug Lygus hesperus.</title>
        <authorList>
            <person name="Hull J.J."/>
            <person name="Chaney K."/>
            <person name="Geib S.M."/>
            <person name="Fabrick J.A."/>
            <person name="Brent C.S."/>
            <person name="Walsh D."/>
            <person name="Lavine L.C."/>
        </authorList>
    </citation>
    <scope>NUCLEOTIDE SEQUENCE</scope>
</reference>
<sequence>MEMITLESIELGDSELNDLKDNVLMTMSALGLDRNNINYKHLVKLLENLFSVIGDRLDDLDGHKQEVSSLINAYDASRDKLNSSILDHLRYEDSWYEENKSLKAEIINYKRRIRTLEGKLVTQAAIVEDTDVDRSDNSSGKNTHPVHRIDVEVEGVHKDYVKVDSRNDTHTSSDLTTGAHSINTKDDDTIHELKREIIVLRIKLEKAESAYEDACSLGSQHRNEFDCQKQELLTRLSVADSHQSELMARNEQLKAELRNVSLELEELQQENATLTASTSVVPIEKSKSNSLENGIPLSEDLKTGYGDSNIFGGLADGVHVIEALNKKYHEVDSIISELKKNVTELNSTIRDCNITEAMSLDKVESITKNCVMGSTGAAFLGDNATKEPNVVFLGDSFLFGMREELASVLPSKYTPTTLRMTDATLSALLQSWSNMNAHPDHVVLSAGFVDVSYNELKSFKHELLKFCQSLTNRTRLIVMTVPFNYLLSPLSCVNLEIHRLNKFLSSLPAKFSSVQLIQLNQIDRSLIASKGMDPYYTVKARRILCSRIRNVLMTPADGPVLGLPALSS</sequence>
<name>A0A0A9VW29_LYGHE</name>
<feature type="coiled-coil region" evidence="1">
    <location>
        <begin position="243"/>
        <end position="277"/>
    </location>
</feature>
<dbReference type="Gene3D" id="3.40.50.1110">
    <property type="entry name" value="SGNH hydrolase"/>
    <property type="match status" value="1"/>
</dbReference>
<keyword evidence="1" id="KW-0175">Coiled coil</keyword>